<dbReference type="AlphaFoldDB" id="J9GF86"/>
<gene>
    <name evidence="1" type="ORF">EVA_06322</name>
</gene>
<name>J9GF86_9ZZZZ</name>
<protein>
    <recommendedName>
        <fullName evidence="2">DUF3987 domain-containing protein</fullName>
    </recommendedName>
</protein>
<evidence type="ECO:0000313" key="1">
    <source>
        <dbReference type="EMBL" id="EJX05569.1"/>
    </source>
</evidence>
<accession>J9GF86</accession>
<sequence length="276" mass="30349">MPPCGIGTGKASSSPSRPATRCFIPSTKCARRLDNATKSYELMEKNILFPLGIFPVPVRHIVESLQKYEHYQVDFTAVSFFTAFAAAMGNTWSARFMTGWVSRPILYVVLVGPPSCGKTPPLRQAVAPLLKLDEASDHIYAQEIRHYRKWEKLTAKQRKLQSLPEEMEMPQRKCHVVVNSTIEALVSALRDNPRGILIYNDEIDSLLSNSTATTVRTKAIFSACSVVLPSNTPASRTTNISSCPILTAPLSELPSPACSPRCLAGNARRTAFPPVS</sequence>
<evidence type="ECO:0008006" key="2">
    <source>
        <dbReference type="Google" id="ProtNLM"/>
    </source>
</evidence>
<reference evidence="1" key="1">
    <citation type="journal article" date="2012" name="PLoS ONE">
        <title>Gene sets for utilization of primary and secondary nutrition supplies in the distal gut of endangered iberian lynx.</title>
        <authorList>
            <person name="Alcaide M."/>
            <person name="Messina E."/>
            <person name="Richter M."/>
            <person name="Bargiela R."/>
            <person name="Peplies J."/>
            <person name="Huws S.A."/>
            <person name="Newbold C.J."/>
            <person name="Golyshin P.N."/>
            <person name="Simon M.A."/>
            <person name="Lopez G."/>
            <person name="Yakimov M.M."/>
            <person name="Ferrer M."/>
        </authorList>
    </citation>
    <scope>NUCLEOTIDE SEQUENCE</scope>
</reference>
<dbReference type="Pfam" id="PF13148">
    <property type="entry name" value="DUF3987"/>
    <property type="match status" value="1"/>
</dbReference>
<comment type="caution">
    <text evidence="1">The sequence shown here is derived from an EMBL/GenBank/DDBJ whole genome shotgun (WGS) entry which is preliminary data.</text>
</comment>
<proteinExistence type="predicted"/>
<dbReference type="EMBL" id="AMCI01001434">
    <property type="protein sequence ID" value="EJX05569.1"/>
    <property type="molecule type" value="Genomic_DNA"/>
</dbReference>
<dbReference type="InterPro" id="IPR025048">
    <property type="entry name" value="DUF3987"/>
</dbReference>
<organism evidence="1">
    <name type="scientific">gut metagenome</name>
    <dbReference type="NCBI Taxonomy" id="749906"/>
    <lineage>
        <taxon>unclassified sequences</taxon>
        <taxon>metagenomes</taxon>
        <taxon>organismal metagenomes</taxon>
    </lineage>
</organism>